<dbReference type="Gene3D" id="1.10.150.20">
    <property type="entry name" value="5' to 3' exonuclease, C-terminal subdomain"/>
    <property type="match status" value="1"/>
</dbReference>
<proteinExistence type="inferred from homology"/>
<dbReference type="Gene3D" id="3.40.50.10130">
    <property type="match status" value="1"/>
</dbReference>
<evidence type="ECO:0000256" key="6">
    <source>
        <dbReference type="ARBA" id="ARBA00022801"/>
    </source>
</evidence>
<evidence type="ECO:0000256" key="4">
    <source>
        <dbReference type="ARBA" id="ARBA00022759"/>
    </source>
</evidence>
<evidence type="ECO:0000256" key="7">
    <source>
        <dbReference type="ARBA" id="ARBA00023125"/>
    </source>
</evidence>
<dbReference type="GO" id="GO:0000712">
    <property type="term" value="P:resolution of meiotic recombination intermediates"/>
    <property type="evidence" value="ECO:0007669"/>
    <property type="project" value="TreeGrafter"/>
</dbReference>
<evidence type="ECO:0000256" key="5">
    <source>
        <dbReference type="ARBA" id="ARBA00022763"/>
    </source>
</evidence>
<dbReference type="InterPro" id="IPR011335">
    <property type="entry name" value="Restrct_endonuc-II-like"/>
</dbReference>
<dbReference type="GO" id="GO:0000724">
    <property type="term" value="P:double-strand break repair via homologous recombination"/>
    <property type="evidence" value="ECO:0007669"/>
    <property type="project" value="TreeGrafter"/>
</dbReference>
<evidence type="ECO:0000313" key="12">
    <source>
        <dbReference type="EMBL" id="RKP38070.1"/>
    </source>
</evidence>
<feature type="region of interest" description="Disordered" evidence="10">
    <location>
        <begin position="532"/>
        <end position="554"/>
    </location>
</feature>
<evidence type="ECO:0000256" key="9">
    <source>
        <dbReference type="ARBA" id="ARBA00023242"/>
    </source>
</evidence>
<protein>
    <recommendedName>
        <fullName evidence="11">ERCC4 domain-containing protein</fullName>
    </recommendedName>
</protein>
<dbReference type="EMBL" id="ML002409">
    <property type="protein sequence ID" value="RKP38070.1"/>
    <property type="molecule type" value="Genomic_DNA"/>
</dbReference>
<dbReference type="GO" id="GO:0003684">
    <property type="term" value="F:damaged DNA binding"/>
    <property type="evidence" value="ECO:0007669"/>
    <property type="project" value="TreeGrafter"/>
</dbReference>
<accession>A0A4P9ZZ46</accession>
<evidence type="ECO:0000259" key="11">
    <source>
        <dbReference type="SMART" id="SM00891"/>
    </source>
</evidence>
<keyword evidence="3" id="KW-0540">Nuclease</keyword>
<dbReference type="GO" id="GO:0003697">
    <property type="term" value="F:single-stranded DNA binding"/>
    <property type="evidence" value="ECO:0007669"/>
    <property type="project" value="TreeGrafter"/>
</dbReference>
<comment type="similarity">
    <text evidence="2">Belongs to the XPF family.</text>
</comment>
<dbReference type="Proteomes" id="UP000268162">
    <property type="component" value="Unassembled WGS sequence"/>
</dbReference>
<name>A0A4P9ZZ46_9FUNG</name>
<dbReference type="SUPFAM" id="SSF52980">
    <property type="entry name" value="Restriction endonuclease-like"/>
    <property type="match status" value="1"/>
</dbReference>
<keyword evidence="8" id="KW-0234">DNA repair</keyword>
<keyword evidence="6" id="KW-0378">Hydrolase</keyword>
<keyword evidence="4" id="KW-0255">Endonuclease</keyword>
<keyword evidence="7" id="KW-0238">DNA-binding</keyword>
<dbReference type="PANTHER" id="PTHR10150:SF0">
    <property type="entry name" value="DNA REPAIR ENDONUCLEASE XPF"/>
    <property type="match status" value="1"/>
</dbReference>
<feature type="region of interest" description="Disordered" evidence="10">
    <location>
        <begin position="471"/>
        <end position="519"/>
    </location>
</feature>
<dbReference type="SMART" id="SM00891">
    <property type="entry name" value="ERCC4"/>
    <property type="match status" value="1"/>
</dbReference>
<dbReference type="GO" id="GO:1901255">
    <property type="term" value="P:nucleotide-excision repair involved in interstrand cross-link repair"/>
    <property type="evidence" value="ECO:0007669"/>
    <property type="project" value="TreeGrafter"/>
</dbReference>
<sequence>MLEFQRQILTELKDEDGLLILGKGLGLTAILQQFLLAHADTRNLVLLLNTPPDEEARLRDALARQGVTRDQFRILKNDIGSQERVQLYHRGGLFSITSRILVVDMLAGRLPTELVTGVVVNHAHQVATQAAAASSSEAFILRLLRERNQRAFIKAFSDSPEAFAQGFSPLERALKALKLRRAFLWPRFHVAVGADLDGPQTTGAVVELRQPLAPSMQEIQLAVMDCMRACVAELRRFHKLVDLDEINLENSLVKSFDGVLRRQLDPLWHRISARTKRLVADISQLRRLIGFLASYDCVTFYEYLETLLAANNAAGRSGGIQSPWIMTDAGDLLFRFARDRVYRREFNLPPALQQSLADIGLPPNIQPVLEEQPKWALLRDTLDEVYAFRQARSESADDNGSDSPPGSILVMVSTQRTGQQLQQYLGTLHNRVEIQPDSEDHPTRPAFLTDLLRHYFRWKYRVNSITSVAIPPSAAAPSKPPSPTRAAQPGNKRRRVRGGAAGGQSYRAGGSARSSAAPVLPDTETALENFFTSRPSEATEPGSAATSRDQERATIPPESLADLDEADFMECFGVLDPQEMVLFRTYQGEADMAMLNDLKPHYIIMYDPSPMFVRQIELFKVTHPQIPLRVYFMVYENSVEEQLYLTNVRREKDAFEKLIHERSVMVIPLDAYASQDPLDYQHELTLLKNLNTRIAGGGRLTFGTARPQIVVDVREFRSALPSVLHLEGFTLKPCTLIVGDYVLSPTVCVERKSIPDLISSFSSGRLYSQAESMAQYYTTPVLLIEFEEGGSFSLQALGDLKSDIVLSDISSKLVMLTLAFPTLQLLWSSSPRATAEMFQDLKGNQEEPDMNLAMRLGSHSETEINAVHNMTPQDMLRSMPGVTSANHHLIINEVKNIAELCDLSLARLKTLIGNLPGQRLHDFLHRKQHR</sequence>
<keyword evidence="13" id="KW-1185">Reference proteome</keyword>
<evidence type="ECO:0000256" key="8">
    <source>
        <dbReference type="ARBA" id="ARBA00023204"/>
    </source>
</evidence>
<evidence type="ECO:0000256" key="3">
    <source>
        <dbReference type="ARBA" id="ARBA00022722"/>
    </source>
</evidence>
<keyword evidence="5" id="KW-0227">DNA damage</keyword>
<dbReference type="GO" id="GO:0000110">
    <property type="term" value="C:nucleotide-excision repair factor 1 complex"/>
    <property type="evidence" value="ECO:0007669"/>
    <property type="project" value="TreeGrafter"/>
</dbReference>
<evidence type="ECO:0000256" key="10">
    <source>
        <dbReference type="SAM" id="MobiDB-lite"/>
    </source>
</evidence>
<reference evidence="13" key="1">
    <citation type="journal article" date="2018" name="Nat. Microbiol.">
        <title>Leveraging single-cell genomics to expand the fungal tree of life.</title>
        <authorList>
            <person name="Ahrendt S.R."/>
            <person name="Quandt C.A."/>
            <person name="Ciobanu D."/>
            <person name="Clum A."/>
            <person name="Salamov A."/>
            <person name="Andreopoulos B."/>
            <person name="Cheng J.F."/>
            <person name="Woyke T."/>
            <person name="Pelin A."/>
            <person name="Henrissat B."/>
            <person name="Reynolds N.K."/>
            <person name="Benny G.L."/>
            <person name="Smith M.E."/>
            <person name="James T.Y."/>
            <person name="Grigoriev I.V."/>
        </authorList>
    </citation>
    <scope>NUCLEOTIDE SEQUENCE [LARGE SCALE GENOMIC DNA]</scope>
    <source>
        <strain evidence="13">RSA 468</strain>
    </source>
</reference>
<dbReference type="FunFam" id="3.40.50.10130:FF:000002">
    <property type="entry name" value="DNA repair endonuclease XPF"/>
    <property type="match status" value="1"/>
</dbReference>
<keyword evidence="9" id="KW-0539">Nucleus</keyword>
<dbReference type="SUPFAM" id="SSF47781">
    <property type="entry name" value="RuvA domain 2-like"/>
    <property type="match status" value="1"/>
</dbReference>
<dbReference type="CDD" id="cd20078">
    <property type="entry name" value="XPF_nuclease_XPF_euk"/>
    <property type="match status" value="1"/>
</dbReference>
<dbReference type="GO" id="GO:0000014">
    <property type="term" value="F:single-stranded DNA endodeoxyribonuclease activity"/>
    <property type="evidence" value="ECO:0007669"/>
    <property type="project" value="TreeGrafter"/>
</dbReference>
<feature type="compositionally biased region" description="Low complexity" evidence="10">
    <location>
        <begin position="503"/>
        <end position="517"/>
    </location>
</feature>
<dbReference type="InterPro" id="IPR010994">
    <property type="entry name" value="RuvA_2-like"/>
</dbReference>
<dbReference type="InterPro" id="IPR047520">
    <property type="entry name" value="XPF_nuclease"/>
</dbReference>
<gene>
    <name evidence="12" type="ORF">BJ085DRAFT_16446</name>
</gene>
<comment type="subcellular location">
    <subcellularLocation>
        <location evidence="1">Nucleus</location>
    </subcellularLocation>
</comment>
<dbReference type="AlphaFoldDB" id="A0A4P9ZZ46"/>
<dbReference type="InterPro" id="IPR006166">
    <property type="entry name" value="ERCC4_domain"/>
</dbReference>
<evidence type="ECO:0000313" key="13">
    <source>
        <dbReference type="Proteomes" id="UP000268162"/>
    </source>
</evidence>
<dbReference type="STRING" id="215637.A0A4P9ZZ46"/>
<evidence type="ECO:0000256" key="2">
    <source>
        <dbReference type="ARBA" id="ARBA00010015"/>
    </source>
</evidence>
<dbReference type="Pfam" id="PF02732">
    <property type="entry name" value="ERCC4"/>
    <property type="match status" value="1"/>
</dbReference>
<feature type="domain" description="ERCC4" evidence="11">
    <location>
        <begin position="708"/>
        <end position="788"/>
    </location>
</feature>
<dbReference type="OrthoDB" id="361020at2759"/>
<dbReference type="PANTHER" id="PTHR10150">
    <property type="entry name" value="DNA REPAIR ENDONUCLEASE XPF"/>
    <property type="match status" value="1"/>
</dbReference>
<organism evidence="12 13">
    <name type="scientific">Dimargaris cristalligena</name>
    <dbReference type="NCBI Taxonomy" id="215637"/>
    <lineage>
        <taxon>Eukaryota</taxon>
        <taxon>Fungi</taxon>
        <taxon>Fungi incertae sedis</taxon>
        <taxon>Zoopagomycota</taxon>
        <taxon>Kickxellomycotina</taxon>
        <taxon>Dimargaritomycetes</taxon>
        <taxon>Dimargaritales</taxon>
        <taxon>Dimargaritaceae</taxon>
        <taxon>Dimargaris</taxon>
    </lineage>
</organism>
<evidence type="ECO:0000256" key="1">
    <source>
        <dbReference type="ARBA" id="ARBA00004123"/>
    </source>
</evidence>